<dbReference type="EMBL" id="JAUNZN010000014">
    <property type="protein sequence ID" value="KAK4812574.1"/>
    <property type="molecule type" value="Genomic_DNA"/>
</dbReference>
<keyword evidence="3" id="KW-1185">Reference proteome</keyword>
<feature type="compositionally biased region" description="Polar residues" evidence="1">
    <location>
        <begin position="310"/>
        <end position="322"/>
    </location>
</feature>
<feature type="compositionally biased region" description="Basic and acidic residues" evidence="1">
    <location>
        <begin position="1716"/>
        <end position="1726"/>
    </location>
</feature>
<feature type="compositionally biased region" description="Pro residues" evidence="1">
    <location>
        <begin position="540"/>
        <end position="552"/>
    </location>
</feature>
<feature type="compositionally biased region" description="Basic and acidic residues" evidence="1">
    <location>
        <begin position="1858"/>
        <end position="1870"/>
    </location>
</feature>
<dbReference type="GO" id="GO:0005739">
    <property type="term" value="C:mitochondrion"/>
    <property type="evidence" value="ECO:0007669"/>
    <property type="project" value="TreeGrafter"/>
</dbReference>
<feature type="region of interest" description="Disordered" evidence="1">
    <location>
        <begin position="359"/>
        <end position="380"/>
    </location>
</feature>
<feature type="region of interest" description="Disordered" evidence="1">
    <location>
        <begin position="1781"/>
        <end position="1802"/>
    </location>
</feature>
<feature type="region of interest" description="Disordered" evidence="1">
    <location>
        <begin position="1858"/>
        <end position="1880"/>
    </location>
</feature>
<feature type="compositionally biased region" description="Basic and acidic residues" evidence="1">
    <location>
        <begin position="294"/>
        <end position="304"/>
    </location>
</feature>
<feature type="region of interest" description="Disordered" evidence="1">
    <location>
        <begin position="998"/>
        <end position="1033"/>
    </location>
</feature>
<dbReference type="PANTHER" id="PTHR21856:SF7">
    <property type="entry name" value="FIBROUS SHEATH-INTERACTING PROTEIN 2"/>
    <property type="match status" value="1"/>
</dbReference>
<feature type="region of interest" description="Disordered" evidence="1">
    <location>
        <begin position="842"/>
        <end position="886"/>
    </location>
</feature>
<feature type="region of interest" description="Disordered" evidence="1">
    <location>
        <begin position="287"/>
        <end position="322"/>
    </location>
</feature>
<feature type="region of interest" description="Disordered" evidence="1">
    <location>
        <begin position="131"/>
        <end position="176"/>
    </location>
</feature>
<feature type="compositionally biased region" description="Polar residues" evidence="1">
    <location>
        <begin position="1732"/>
        <end position="1744"/>
    </location>
</feature>
<feature type="compositionally biased region" description="Polar residues" evidence="1">
    <location>
        <begin position="1921"/>
        <end position="1938"/>
    </location>
</feature>
<feature type="region of interest" description="Disordered" evidence="1">
    <location>
        <begin position="1147"/>
        <end position="1169"/>
    </location>
</feature>
<feature type="compositionally biased region" description="Basic and acidic residues" evidence="1">
    <location>
        <begin position="1147"/>
        <end position="1159"/>
    </location>
</feature>
<feature type="compositionally biased region" description="Polar residues" evidence="1">
    <location>
        <begin position="528"/>
        <end position="537"/>
    </location>
</feature>
<protein>
    <submittedName>
        <fullName evidence="2">Uncharacterized protein</fullName>
    </submittedName>
</protein>
<evidence type="ECO:0000313" key="3">
    <source>
        <dbReference type="Proteomes" id="UP001333110"/>
    </source>
</evidence>
<feature type="compositionally biased region" description="Polar residues" evidence="1">
    <location>
        <begin position="1210"/>
        <end position="1227"/>
    </location>
</feature>
<feature type="compositionally biased region" description="Polar residues" evidence="1">
    <location>
        <begin position="1021"/>
        <end position="1033"/>
    </location>
</feature>
<feature type="compositionally biased region" description="Polar residues" evidence="1">
    <location>
        <begin position="359"/>
        <end position="372"/>
    </location>
</feature>
<feature type="region of interest" description="Disordered" evidence="1">
    <location>
        <begin position="1709"/>
        <end position="1744"/>
    </location>
</feature>
<feature type="compositionally biased region" description="Polar residues" evidence="1">
    <location>
        <begin position="1781"/>
        <end position="1794"/>
    </location>
</feature>
<feature type="region of interest" description="Disordered" evidence="1">
    <location>
        <begin position="1198"/>
        <end position="1269"/>
    </location>
</feature>
<feature type="region of interest" description="Disordered" evidence="1">
    <location>
        <begin position="436"/>
        <end position="458"/>
    </location>
</feature>
<accession>A0AAN7MUW8</accession>
<gene>
    <name evidence="2" type="ORF">QYF61_009746</name>
</gene>
<feature type="compositionally biased region" description="Polar residues" evidence="1">
    <location>
        <begin position="499"/>
        <end position="516"/>
    </location>
</feature>
<feature type="compositionally biased region" description="Polar residues" evidence="1">
    <location>
        <begin position="1950"/>
        <end position="1959"/>
    </location>
</feature>
<feature type="region of interest" description="Disordered" evidence="1">
    <location>
        <begin position="487"/>
        <end position="558"/>
    </location>
</feature>
<evidence type="ECO:0000313" key="2">
    <source>
        <dbReference type="EMBL" id="KAK4812574.1"/>
    </source>
</evidence>
<organism evidence="2 3">
    <name type="scientific">Mycteria americana</name>
    <name type="common">Wood stork</name>
    <dbReference type="NCBI Taxonomy" id="33587"/>
    <lineage>
        <taxon>Eukaryota</taxon>
        <taxon>Metazoa</taxon>
        <taxon>Chordata</taxon>
        <taxon>Craniata</taxon>
        <taxon>Vertebrata</taxon>
        <taxon>Euteleostomi</taxon>
        <taxon>Archelosauria</taxon>
        <taxon>Archosauria</taxon>
        <taxon>Dinosauria</taxon>
        <taxon>Saurischia</taxon>
        <taxon>Theropoda</taxon>
        <taxon>Coelurosauria</taxon>
        <taxon>Aves</taxon>
        <taxon>Neognathae</taxon>
        <taxon>Neoaves</taxon>
        <taxon>Aequornithes</taxon>
        <taxon>Ciconiiformes</taxon>
        <taxon>Ciconiidae</taxon>
        <taxon>Mycteria</taxon>
    </lineage>
</organism>
<feature type="region of interest" description="Disordered" evidence="1">
    <location>
        <begin position="1553"/>
        <end position="1597"/>
    </location>
</feature>
<comment type="caution">
    <text evidence="2">The sequence shown here is derived from an EMBL/GenBank/DDBJ whole genome shotgun (WGS) entry which is preliminary data.</text>
</comment>
<feature type="region of interest" description="Disordered" evidence="1">
    <location>
        <begin position="1070"/>
        <end position="1090"/>
    </location>
</feature>
<feature type="compositionally biased region" description="Polar residues" evidence="1">
    <location>
        <begin position="1070"/>
        <end position="1083"/>
    </location>
</feature>
<feature type="region of interest" description="Disordered" evidence="1">
    <location>
        <begin position="1909"/>
        <end position="1980"/>
    </location>
</feature>
<feature type="compositionally biased region" description="Pro residues" evidence="1">
    <location>
        <begin position="1251"/>
        <end position="1263"/>
    </location>
</feature>
<feature type="compositionally biased region" description="Basic and acidic residues" evidence="1">
    <location>
        <begin position="1005"/>
        <end position="1015"/>
    </location>
</feature>
<dbReference type="InterPro" id="IPR038891">
    <property type="entry name" value="FSIP2"/>
</dbReference>
<evidence type="ECO:0000256" key="1">
    <source>
        <dbReference type="SAM" id="MobiDB-lite"/>
    </source>
</evidence>
<feature type="compositionally biased region" description="Polar residues" evidence="1">
    <location>
        <begin position="1239"/>
        <end position="1248"/>
    </location>
</feature>
<feature type="compositionally biased region" description="Basic and acidic residues" evidence="1">
    <location>
        <begin position="436"/>
        <end position="448"/>
    </location>
</feature>
<sequence length="2050" mass="227864">MGRKVTCKHAESREKHFSSALRVWLKQSAVLGPRDASALRGVSACPGNSKPQPGVTFQKKLRQDLAKLEDASELPGGTDVSCLRKWLLQEQRKSLPGGERKRRQRHLTVIKKRIERLEALEKAQRLLQQAECQHQQQLGKRRQPGTQSSSEKPALEGRPSPKRAAEEAPNSIQPTLLRATLAEDQELKEMAETVVQEVLERVKALDQSVRVLRRAPHEVSRRLFASARGGEPLDTSPVDRRDEIGLVARELVATVLESFGEHLVSSMSDAAEPGRAARQKLSELVAGRATRAGKSREARWREAELAASNRAPSQSSIDKTTQEAVESVSSTLSSFVASQFEQDFHCQFSEILKLQGVTEGQGSPRASQQPTPEASERAKLPVLQNAADVSRVSRELAKESIQKAISRVQQLDAELIGYARTIVLEVLETTKKKLEEQRKSKQQSEKLQPRKVLPPLSLPAIVTPSEEAGQFEEESSRTLLPSLLRGAEQDARRPAEGLQKSQDYTSGATARSSVPTWETLRIRRPGSTAGTLASTGPQLPRQPMPPAGPKPPTQAGARRRPVRLKLFLEEPVQPESLKRAHERDRVQAVREKPLGNRRQPLAEGGTGLLDLPLGVKIPLLPGSKPVFCRTQLGEKVKEVERGRKALLFYGLHQPSGYFDLGDPCCRLLSTEYNSLHDPHLRAYHKRKDNLQRLKREGYITSDSKVVCTLKEFNDYRQYLTTRKLEAEKMFMREEVGKVERWWAPVSGTVPRAGASLAASRGGAVVNAEEKKLRQDLAKLEDASELPGGTDVSCLRKWLLQEQRKSLPGGERKRRQRHLTVIKKRIERLEALEKAQRLLQQAECQHQQQLGKRRQPGTQSSSEKPALEGRPSPKRAAEEAPNSIQPTLLRATLAEDQELKEMAETVVQEVLERVKALDQSVRVLRRAPHEVSRRLFASARGGEPLDTSPVDRRDEIGLVARELVATVLESFGEHLVSSMSDAAEPGRAARQKLSELVAGRATRAGKSREARWREAELAASNRAPSQSSIDKTTQEAVESVSSTLSSFVASQFEQDFHCQFSEILKLQGVTEGQGSPRASQQPTPEASERAKLPVLQNAADVSRVSRELAKESIQKAISRVQQLDAELIGYARTIVLEVLETTKKKLEEQRKSKQQSEKLQPRKVLPPLSLPAIVTPSEEAGQFEEESSRTLLPSLLRGAEQDARRPAEGLQKSQDYTSGATARSSVPTWETLRIRRPGSTAGTLASTGPQLPRQPMPPAGPKPPTQAGARRRPVRLKLFLEEPVQPESLKRAHERDRVQAVREKPLGNRRQPLAEGGTGLLDLPLGVKIPLLPGSKPVFCRTQLGEKVKEVERGRKALLFYGLHQPSGYFDLGDPCCRLLSTEYNSLHDPHLRAYHKRKDNLQRLKREGYITSDSKVVCTLKEFNDYRQYLTTRKLEAEKMFMREEVGKVERWWAPVSGTVPRAGASLAASRGGAVVNAEEKKLRQDLAKLEDASELPGGTDVSCLRKWLLQEQRKSLPGGERKRRQRHLTVIKKRIERLEALEKAQRLLQQAECQHQQQLGKRRQPGTQSSSEKPALEGRPSPKRAAEEAPNSIQPTLLRATLAEDQELKEMAETVVQEVLERVKALDQSVRVLRRAPHEVSRRLFASARGGEPLDTSPVDRRDEIGLVARELVATVLESFGEHLVSSMSDAAEPGRAARQKLSELVAGRATRAGKSREARWREAELAASNRAPSQSSIDKTTQEAVESVSSTLSSFVASQFEQDFHCQFSEILKLQGVTEGQGSPRASQQPTPEASERAKLPVLQNAADVSRVSRELAKESIQKAISRVQQLDAELIGYARTIVLEVLETTKKKLEEQRKSKQQSEKLQPRKVLPPLSLPAIVTPSEEAGQFEEESSRTLLPSLLRGAEQDARRPAEGLQKSQDYTSGATARSSVPTWETLRIRRPGSTAGTLASTGPQLPRQPMPPAGPKPPTQAGARRRPVRLKLFLEEPVQPESLKRAVAGSLAEGVLRSMNGTECKQLEKNRYGRENFKFTGQRTLRIKLYFLSS</sequence>
<feature type="compositionally biased region" description="Pro residues" evidence="1">
    <location>
        <begin position="1962"/>
        <end position="1974"/>
    </location>
</feature>
<reference evidence="2 3" key="1">
    <citation type="journal article" date="2023" name="J. Hered.">
        <title>Chromosome-level genome of the wood stork (Mycteria americana) provides insight into avian chromosome evolution.</title>
        <authorList>
            <person name="Flamio R. Jr."/>
            <person name="Ramstad K.M."/>
        </authorList>
    </citation>
    <scope>NUCLEOTIDE SEQUENCE [LARGE SCALE GENOMIC DNA]</scope>
    <source>
        <strain evidence="2">JAX WOST 10</strain>
    </source>
</reference>
<name>A0AAN7MUW8_MYCAM</name>
<dbReference type="Proteomes" id="UP001333110">
    <property type="component" value="Unassembled WGS sequence"/>
</dbReference>
<proteinExistence type="predicted"/>
<dbReference type="PANTHER" id="PTHR21856">
    <property type="entry name" value="FIBROUS SHEATH-INTERACTING PROTEIN 2"/>
    <property type="match status" value="1"/>
</dbReference>